<proteinExistence type="predicted"/>
<accession>A0ACA9Y9B2</accession>
<evidence type="ECO:0000313" key="1">
    <source>
        <dbReference type="EMBL" id="CAH6721646.1"/>
    </source>
</evidence>
<comment type="caution">
    <text evidence="1">The sequence shown here is derived from an EMBL/GenBank/DDBJ whole genome shotgun (WGS) entry which is preliminary data.</text>
</comment>
<name>A0ACA9Y9B2_9ASCO</name>
<evidence type="ECO:0000313" key="2">
    <source>
        <dbReference type="Proteomes" id="UP001152531"/>
    </source>
</evidence>
<gene>
    <name evidence="1" type="ORF">CLIB1444_06S06898</name>
</gene>
<organism evidence="1 2">
    <name type="scientific">[Candida] jaroonii</name>
    <dbReference type="NCBI Taxonomy" id="467808"/>
    <lineage>
        <taxon>Eukaryota</taxon>
        <taxon>Fungi</taxon>
        <taxon>Dikarya</taxon>
        <taxon>Ascomycota</taxon>
        <taxon>Saccharomycotina</taxon>
        <taxon>Pichiomycetes</taxon>
        <taxon>Debaryomycetaceae</taxon>
        <taxon>Yamadazyma</taxon>
    </lineage>
</organism>
<dbReference type="Proteomes" id="UP001152531">
    <property type="component" value="Unassembled WGS sequence"/>
</dbReference>
<reference evidence="1" key="1">
    <citation type="submission" date="2022-06" db="EMBL/GenBank/DDBJ databases">
        <authorList>
            <person name="Legras J.-L."/>
            <person name="Devillers H."/>
            <person name="Grondin C."/>
        </authorList>
    </citation>
    <scope>NUCLEOTIDE SEQUENCE</scope>
    <source>
        <strain evidence="1">CLIB 1444</strain>
    </source>
</reference>
<protein>
    <submittedName>
        <fullName evidence="1">Very-long-chain (3R)-3-hydroxyacyl-CoA dehydratase</fullName>
    </submittedName>
</protein>
<sequence>MAHLYPLPTNYKLVFFHNVCSFTVWFCCFGRFLVLLPLVGRKFLPGGIADFFHIVSVLPFIGFLLVKSCIGVGFSKYDLWALFNSIKMIWICYGVIFPHPKIAKHTSYSFLISSWCIMYMIHYSYYAFRIKTKSSPKFLFWLNFHHHYFTFPVAIISEMILVFLSLGFAEENSWVEIGLKFTMLAYIPIGYFQWEYLNGQRLIRYNDLKKKIESSSTRNDDGTPPRNTSLSPLQNQEDIQLRTIPSNSRS</sequence>
<dbReference type="EMBL" id="CALSDN010000006">
    <property type="protein sequence ID" value="CAH6721646.1"/>
    <property type="molecule type" value="Genomic_DNA"/>
</dbReference>
<keyword evidence="2" id="KW-1185">Reference proteome</keyword>